<accession>A0AA37UGF4</accession>
<dbReference type="EMBL" id="BSUL01000001">
    <property type="protein sequence ID" value="GMA26982.1"/>
    <property type="molecule type" value="Genomic_DNA"/>
</dbReference>
<reference evidence="1 2" key="1">
    <citation type="journal article" date="2014" name="Int. J. Syst. Evol. Microbiol.">
        <title>Complete genome sequence of Corynebacterium casei LMG S-19264T (=DSM 44701T), isolated from a smear-ripened cheese.</title>
        <authorList>
            <consortium name="US DOE Joint Genome Institute (JGI-PGF)"/>
            <person name="Walter F."/>
            <person name="Albersmeier A."/>
            <person name="Kalinowski J."/>
            <person name="Ruckert C."/>
        </authorList>
    </citation>
    <scope>NUCLEOTIDE SEQUENCE [LARGE SCALE GENOMIC DNA]</scope>
    <source>
        <strain evidence="1 2">NBRC 112289</strain>
    </source>
</reference>
<evidence type="ECO:0000313" key="1">
    <source>
        <dbReference type="EMBL" id="GMA26982.1"/>
    </source>
</evidence>
<keyword evidence="2" id="KW-1185">Reference proteome</keyword>
<name>A0AA37UGF4_9MICO</name>
<evidence type="ECO:0000313" key="2">
    <source>
        <dbReference type="Proteomes" id="UP001157160"/>
    </source>
</evidence>
<dbReference type="AlphaFoldDB" id="A0AA37UGF4"/>
<sequence>MHRRRARADRLELPSAEVIEPGSREPEGAVAVEGVIDDDTMEHVVTATRIVRDATIPGAEDLGQGGEIVLVELSLTGGAVYRTSVTPAMLSFANPPAATGVQDPDDLSAPIGVQLPEADAAMVAAGYVVLPAEGAGVEQTVTGWTAFRIGAPEGATAEPVDPTDPAAAVLRYTRPPLLGVDDNPIESEAWEVELTAPEAAE</sequence>
<protein>
    <submittedName>
        <fullName evidence="1">Uncharacterized protein</fullName>
    </submittedName>
</protein>
<dbReference type="RefSeq" id="WP_284229185.1">
    <property type="nucleotide sequence ID" value="NZ_BSUL01000001.1"/>
</dbReference>
<dbReference type="Proteomes" id="UP001157160">
    <property type="component" value="Unassembled WGS sequence"/>
</dbReference>
<gene>
    <name evidence="1" type="ORF">GCM10025874_02350</name>
</gene>
<proteinExistence type="predicted"/>
<organism evidence="1 2">
    <name type="scientific">Arenivirga flava</name>
    <dbReference type="NCBI Taxonomy" id="1930060"/>
    <lineage>
        <taxon>Bacteria</taxon>
        <taxon>Bacillati</taxon>
        <taxon>Actinomycetota</taxon>
        <taxon>Actinomycetes</taxon>
        <taxon>Micrococcales</taxon>
        <taxon>Microbacteriaceae</taxon>
        <taxon>Arenivirga</taxon>
    </lineage>
</organism>
<comment type="caution">
    <text evidence="1">The sequence shown here is derived from an EMBL/GenBank/DDBJ whole genome shotgun (WGS) entry which is preliminary data.</text>
</comment>